<sequence length="155" mass="17149">MTTTFRKHDPLFLLSAIQTFALTVPSLILCFLGMLDQDAMLPIFFGPEDFALLTTPGLTKNLFELSLNAIAWYSIGYYRIYQGGAHQHPLLVLLGGSGKTVAAILFARNYLRGEASLLMLLAASVPDVLLGLYMIHVWVNQLGCSMIPLRDTKDE</sequence>
<feature type="transmembrane region" description="Helical" evidence="1">
    <location>
        <begin position="117"/>
        <end position="139"/>
    </location>
</feature>
<protein>
    <submittedName>
        <fullName evidence="2">Uncharacterized protein</fullName>
    </submittedName>
</protein>
<keyword evidence="1" id="KW-0812">Transmembrane</keyword>
<name>A0A9N8DZY9_9STRA</name>
<reference evidence="2" key="1">
    <citation type="submission" date="2020-06" db="EMBL/GenBank/DDBJ databases">
        <authorList>
            <consortium name="Plant Systems Biology data submission"/>
        </authorList>
    </citation>
    <scope>NUCLEOTIDE SEQUENCE</scope>
    <source>
        <strain evidence="2">D6</strain>
    </source>
</reference>
<evidence type="ECO:0000313" key="3">
    <source>
        <dbReference type="Proteomes" id="UP001153069"/>
    </source>
</evidence>
<dbReference type="Proteomes" id="UP001153069">
    <property type="component" value="Unassembled WGS sequence"/>
</dbReference>
<keyword evidence="3" id="KW-1185">Reference proteome</keyword>
<dbReference type="AlphaFoldDB" id="A0A9N8DZY9"/>
<comment type="caution">
    <text evidence="2">The sequence shown here is derived from an EMBL/GenBank/DDBJ whole genome shotgun (WGS) entry which is preliminary data.</text>
</comment>
<keyword evidence="1" id="KW-0472">Membrane</keyword>
<feature type="transmembrane region" description="Helical" evidence="1">
    <location>
        <begin position="12"/>
        <end position="35"/>
    </location>
</feature>
<keyword evidence="1" id="KW-1133">Transmembrane helix</keyword>
<evidence type="ECO:0000256" key="1">
    <source>
        <dbReference type="SAM" id="Phobius"/>
    </source>
</evidence>
<proteinExistence type="predicted"/>
<evidence type="ECO:0000313" key="2">
    <source>
        <dbReference type="EMBL" id="CAB9511509.1"/>
    </source>
</evidence>
<accession>A0A9N8DZY9</accession>
<dbReference type="EMBL" id="CAICTM010000487">
    <property type="protein sequence ID" value="CAB9511509.1"/>
    <property type="molecule type" value="Genomic_DNA"/>
</dbReference>
<organism evidence="2 3">
    <name type="scientific">Seminavis robusta</name>
    <dbReference type="NCBI Taxonomy" id="568900"/>
    <lineage>
        <taxon>Eukaryota</taxon>
        <taxon>Sar</taxon>
        <taxon>Stramenopiles</taxon>
        <taxon>Ochrophyta</taxon>
        <taxon>Bacillariophyta</taxon>
        <taxon>Bacillariophyceae</taxon>
        <taxon>Bacillariophycidae</taxon>
        <taxon>Naviculales</taxon>
        <taxon>Naviculaceae</taxon>
        <taxon>Seminavis</taxon>
    </lineage>
</organism>
<gene>
    <name evidence="2" type="ORF">SEMRO_488_G153080.1</name>
</gene>